<dbReference type="Proteomes" id="UP000814207">
    <property type="component" value="Unassembled WGS sequence"/>
</dbReference>
<keyword evidence="6" id="KW-0378">Hydrolase</keyword>
<dbReference type="GO" id="GO:0004222">
    <property type="term" value="F:metalloendopeptidase activity"/>
    <property type="evidence" value="ECO:0007669"/>
    <property type="project" value="InterPro"/>
</dbReference>
<evidence type="ECO:0000313" key="11">
    <source>
        <dbReference type="Proteomes" id="UP000814207"/>
    </source>
</evidence>
<evidence type="ECO:0000256" key="8">
    <source>
        <dbReference type="ARBA" id="ARBA00023049"/>
    </source>
</evidence>
<sequence length="488" mass="52798">MSTIQTNHAVSNPFLPTINREVEGQREINGKPSYTVQQAADVLTRTGNRWLDINEDGWTDVSYRMHEKAGVIFNAHGNQGFSKLDATQQEAAATALARWSDVAKLRFTQAPPGGVEEGNIGFSNFTLSQGSPDQDGFATRIPPASTQRAVAANPKAPKEWMTSEIYLDSTTDRVTTPSATNEGSAHYLHETGHALGLSHPHEDHPDGSSYETATYAQDSIGHSVMSYWGEHHTGQNFTKNGVRHTPSGPMVDDIAAIQKLYGANKDTRATDTTYGFNATADRTDYRLQSASDAPVFTVWDGGGIDTLDFSGFADDQLINLNAAQPSNVGGMVGNVFIAKGVSIENAKGGTGNDVFIPNRAQNVMTGNGGNNVYKYQSFKHSTPEKPDRITDFVSGKDKVDVSDIHRKGLLDSKTEGGHEKSQKVQRPVELVTAFTGRRNEAVLSYDPASKQARLEIDVKGNSTPGFILLIDSDTPLKPTDIVVSRALG</sequence>
<evidence type="ECO:0000259" key="9">
    <source>
        <dbReference type="SMART" id="SM00235"/>
    </source>
</evidence>
<evidence type="ECO:0000256" key="1">
    <source>
        <dbReference type="ARBA" id="ARBA00004613"/>
    </source>
</evidence>
<dbReference type="InterPro" id="IPR034033">
    <property type="entry name" value="Serralysin-like"/>
</dbReference>
<comment type="caution">
    <text evidence="10">The sequence shown here is derived from an EMBL/GenBank/DDBJ whole genome shotgun (WGS) entry which is preliminary data.</text>
</comment>
<comment type="subcellular location">
    <subcellularLocation>
        <location evidence="1">Secreted</location>
    </subcellularLocation>
</comment>
<dbReference type="InterPro" id="IPR006026">
    <property type="entry name" value="Peptidase_Metallo"/>
</dbReference>
<dbReference type="EMBL" id="WKEU01000101">
    <property type="protein sequence ID" value="MCF5065152.1"/>
    <property type="molecule type" value="Genomic_DNA"/>
</dbReference>
<accession>A0A9Q3X9W4</accession>
<evidence type="ECO:0000256" key="6">
    <source>
        <dbReference type="ARBA" id="ARBA00022801"/>
    </source>
</evidence>
<dbReference type="Gene3D" id="3.40.390.10">
    <property type="entry name" value="Collagenase (Catalytic Domain)"/>
    <property type="match status" value="1"/>
</dbReference>
<keyword evidence="5" id="KW-0677">Repeat</keyword>
<dbReference type="Gene3D" id="2.150.10.10">
    <property type="entry name" value="Serralysin-like metalloprotease, C-terminal"/>
    <property type="match status" value="1"/>
</dbReference>
<dbReference type="GO" id="GO:0006508">
    <property type="term" value="P:proteolysis"/>
    <property type="evidence" value="ECO:0007669"/>
    <property type="project" value="UniProtKB-KW"/>
</dbReference>
<dbReference type="PANTHER" id="PTHR10201">
    <property type="entry name" value="MATRIX METALLOPROTEINASE"/>
    <property type="match status" value="1"/>
</dbReference>
<evidence type="ECO:0000256" key="2">
    <source>
        <dbReference type="ARBA" id="ARBA00022525"/>
    </source>
</evidence>
<dbReference type="CDD" id="cd04277">
    <property type="entry name" value="ZnMc_serralysin_like"/>
    <property type="match status" value="1"/>
</dbReference>
<evidence type="ECO:0000256" key="5">
    <source>
        <dbReference type="ARBA" id="ARBA00022737"/>
    </source>
</evidence>
<dbReference type="PANTHER" id="PTHR10201:SF323">
    <property type="entry name" value="MATRIX METALLOPROTEINASE-21"/>
    <property type="match status" value="1"/>
</dbReference>
<dbReference type="InterPro" id="IPR024079">
    <property type="entry name" value="MetalloPept_cat_dom_sf"/>
</dbReference>
<dbReference type="GO" id="GO:0005615">
    <property type="term" value="C:extracellular space"/>
    <property type="evidence" value="ECO:0007669"/>
    <property type="project" value="InterPro"/>
</dbReference>
<keyword evidence="7" id="KW-0862">Zinc</keyword>
<dbReference type="Pfam" id="PF08548">
    <property type="entry name" value="Peptidase_M10_C"/>
    <property type="match status" value="1"/>
</dbReference>
<evidence type="ECO:0000313" key="10">
    <source>
        <dbReference type="EMBL" id="MCF5065152.1"/>
    </source>
</evidence>
<dbReference type="InterPro" id="IPR013858">
    <property type="entry name" value="Peptidase_M10B_C"/>
</dbReference>
<dbReference type="SUPFAM" id="SSF51120">
    <property type="entry name" value="beta-Roll"/>
    <property type="match status" value="1"/>
</dbReference>
<keyword evidence="2" id="KW-0964">Secreted</keyword>
<organism evidence="10 11">
    <name type="scientific">Pseudomonas syringae</name>
    <dbReference type="NCBI Taxonomy" id="317"/>
    <lineage>
        <taxon>Bacteria</taxon>
        <taxon>Pseudomonadati</taxon>
        <taxon>Pseudomonadota</taxon>
        <taxon>Gammaproteobacteria</taxon>
        <taxon>Pseudomonadales</taxon>
        <taxon>Pseudomonadaceae</taxon>
        <taxon>Pseudomonas</taxon>
    </lineage>
</organism>
<dbReference type="GO" id="GO:0031012">
    <property type="term" value="C:extracellular matrix"/>
    <property type="evidence" value="ECO:0007669"/>
    <property type="project" value="InterPro"/>
</dbReference>
<dbReference type="InterPro" id="IPR011049">
    <property type="entry name" value="Serralysin-like_metalloprot_C"/>
</dbReference>
<reference evidence="10" key="1">
    <citation type="submission" date="2019-11" db="EMBL/GenBank/DDBJ databases">
        <title>Epiphytic Pseudomonas syringae from cherry orchards.</title>
        <authorList>
            <person name="Hulin M.T."/>
        </authorList>
    </citation>
    <scope>NUCLEOTIDE SEQUENCE</scope>
    <source>
        <strain evidence="10">PA-6-9A</strain>
    </source>
</reference>
<dbReference type="SMART" id="SM00235">
    <property type="entry name" value="ZnMc"/>
    <property type="match status" value="1"/>
</dbReference>
<keyword evidence="4" id="KW-0479">Metal-binding</keyword>
<evidence type="ECO:0000256" key="7">
    <source>
        <dbReference type="ARBA" id="ARBA00022833"/>
    </source>
</evidence>
<dbReference type="InterPro" id="IPR001818">
    <property type="entry name" value="Pept_M10_metallopeptidase"/>
</dbReference>
<dbReference type="SUPFAM" id="SSF55486">
    <property type="entry name" value="Metalloproteases ('zincins'), catalytic domain"/>
    <property type="match status" value="1"/>
</dbReference>
<dbReference type="GO" id="GO:0005509">
    <property type="term" value="F:calcium ion binding"/>
    <property type="evidence" value="ECO:0007669"/>
    <property type="project" value="InterPro"/>
</dbReference>
<keyword evidence="8 10" id="KW-0482">Metalloprotease</keyword>
<name>A0A9Q3X9W4_PSESX</name>
<keyword evidence="3" id="KW-0645">Protease</keyword>
<proteinExistence type="predicted"/>
<dbReference type="GO" id="GO:0008270">
    <property type="term" value="F:zinc ion binding"/>
    <property type="evidence" value="ECO:0007669"/>
    <property type="project" value="InterPro"/>
</dbReference>
<dbReference type="AlphaFoldDB" id="A0A9Q3X9W4"/>
<protein>
    <submittedName>
        <fullName evidence="10">Matrixin family metalloprotease</fullName>
    </submittedName>
</protein>
<feature type="domain" description="Peptidase metallopeptidase" evidence="9">
    <location>
        <begin position="68"/>
        <end position="239"/>
    </location>
</feature>
<evidence type="ECO:0000256" key="4">
    <source>
        <dbReference type="ARBA" id="ARBA00022723"/>
    </source>
</evidence>
<gene>
    <name evidence="10" type="ORF">GIW73_19675</name>
</gene>
<dbReference type="Pfam" id="PF00413">
    <property type="entry name" value="Peptidase_M10"/>
    <property type="match status" value="1"/>
</dbReference>
<evidence type="ECO:0000256" key="3">
    <source>
        <dbReference type="ARBA" id="ARBA00022670"/>
    </source>
</evidence>